<organism evidence="2 3">
    <name type="scientific">Novosphingobium bradum</name>
    <dbReference type="NCBI Taxonomy" id="1737444"/>
    <lineage>
        <taxon>Bacteria</taxon>
        <taxon>Pseudomonadati</taxon>
        <taxon>Pseudomonadota</taxon>
        <taxon>Alphaproteobacteria</taxon>
        <taxon>Sphingomonadales</taxon>
        <taxon>Sphingomonadaceae</taxon>
        <taxon>Novosphingobium</taxon>
    </lineage>
</organism>
<proteinExistence type="inferred from homology"/>
<comment type="caution">
    <text evidence="2">The sequence shown here is derived from an EMBL/GenBank/DDBJ whole genome shotgun (WGS) entry which is preliminary data.</text>
</comment>
<dbReference type="InterPro" id="IPR036291">
    <property type="entry name" value="NAD(P)-bd_dom_sf"/>
</dbReference>
<dbReference type="Proteomes" id="UP001595604">
    <property type="component" value="Unassembled WGS sequence"/>
</dbReference>
<reference evidence="3" key="1">
    <citation type="journal article" date="2019" name="Int. J. Syst. Evol. Microbiol.">
        <title>The Global Catalogue of Microorganisms (GCM) 10K type strain sequencing project: providing services to taxonomists for standard genome sequencing and annotation.</title>
        <authorList>
            <consortium name="The Broad Institute Genomics Platform"/>
            <consortium name="The Broad Institute Genome Sequencing Center for Infectious Disease"/>
            <person name="Wu L."/>
            <person name="Ma J."/>
        </authorList>
    </citation>
    <scope>NUCLEOTIDE SEQUENCE [LARGE SCALE GENOMIC DNA]</scope>
    <source>
        <strain evidence="3">KCTC 42984</strain>
    </source>
</reference>
<accession>A0ABV7IJA4</accession>
<keyword evidence="3" id="KW-1185">Reference proteome</keyword>
<dbReference type="SUPFAM" id="SSF51735">
    <property type="entry name" value="NAD(P)-binding Rossmann-fold domains"/>
    <property type="match status" value="1"/>
</dbReference>
<name>A0ABV7IJA4_9SPHN</name>
<evidence type="ECO:0000256" key="1">
    <source>
        <dbReference type="ARBA" id="ARBA00006484"/>
    </source>
</evidence>
<comment type="similarity">
    <text evidence="1">Belongs to the short-chain dehydrogenases/reductases (SDR) family.</text>
</comment>
<dbReference type="InterPro" id="IPR002347">
    <property type="entry name" value="SDR_fam"/>
</dbReference>
<dbReference type="PANTHER" id="PTHR42760">
    <property type="entry name" value="SHORT-CHAIN DEHYDROGENASES/REDUCTASES FAMILY MEMBER"/>
    <property type="match status" value="1"/>
</dbReference>
<evidence type="ECO:0000313" key="2">
    <source>
        <dbReference type="EMBL" id="MFC3172756.1"/>
    </source>
</evidence>
<sequence>MAGAGRPDEETISMGKLIITGAAGGMGRACARLLGAAHSLILTDVAAGPLDAFAAELRREGIDVVGTFAGDLGDAGVLAGLTGALDDGAPFALVHTAGLSPSMADARTIMDVNLVATAKLLAALEPRLAPGSAAVLIASMAGYSAPAIEAVDALMADPLAPGFLDAITGAMEAMLGQASPMASGMSYAFSKRGVLRIVERLAPGWGARGGRITSISPGTIATPMGQLELDSNPQVGQILRSTPAGREGRAMDIAFAARFLLGAEASFITGCDLRVDGGAMALAHSA</sequence>
<dbReference type="Pfam" id="PF13561">
    <property type="entry name" value="adh_short_C2"/>
    <property type="match status" value="1"/>
</dbReference>
<dbReference type="Gene3D" id="3.40.50.720">
    <property type="entry name" value="NAD(P)-binding Rossmann-like Domain"/>
    <property type="match status" value="1"/>
</dbReference>
<gene>
    <name evidence="2" type="ORF">ACFOD9_00675</name>
</gene>
<dbReference type="Pfam" id="PF00106">
    <property type="entry name" value="adh_short"/>
    <property type="match status" value="1"/>
</dbReference>
<evidence type="ECO:0000313" key="3">
    <source>
        <dbReference type="Proteomes" id="UP001595604"/>
    </source>
</evidence>
<dbReference type="PRINTS" id="PR00081">
    <property type="entry name" value="GDHRDH"/>
</dbReference>
<dbReference type="EMBL" id="JBHRTQ010000001">
    <property type="protein sequence ID" value="MFC3172756.1"/>
    <property type="molecule type" value="Genomic_DNA"/>
</dbReference>
<dbReference type="RefSeq" id="WP_379508153.1">
    <property type="nucleotide sequence ID" value="NZ_JBHRTQ010000001.1"/>
</dbReference>
<protein>
    <submittedName>
        <fullName evidence="2">SDR family oxidoreductase</fullName>
    </submittedName>
</protein>